<dbReference type="AlphaFoldDB" id="A0A855YEJ7"/>
<accession>A0A855YEJ7</accession>
<dbReference type="Proteomes" id="UP000247078">
    <property type="component" value="Unassembled WGS sequence"/>
</dbReference>
<name>A0A855YEJ7_9BACL</name>
<dbReference type="RefSeq" id="WP_167434599.1">
    <property type="nucleotide sequence ID" value="NZ_QGTZ01000001.1"/>
</dbReference>
<evidence type="ECO:0000313" key="3">
    <source>
        <dbReference type="Proteomes" id="UP000247078"/>
    </source>
</evidence>
<reference evidence="1 3" key="1">
    <citation type="submission" date="2018-05" db="EMBL/GenBank/DDBJ databases">
        <title>Freshwater and sediment microbial communities from various areas in North America, analyzing microbe dynamics in response to fracking.</title>
        <authorList>
            <person name="Lamendella R."/>
        </authorList>
    </citation>
    <scope>NUCLEOTIDE SEQUENCE [LARGE SCALE GENOMIC DNA]</scope>
    <source>
        <strain evidence="1 3">DB-3</strain>
        <strain evidence="2 4">NG-13</strain>
    </source>
</reference>
<evidence type="ECO:0000313" key="4">
    <source>
        <dbReference type="Proteomes" id="UP000248827"/>
    </source>
</evidence>
<evidence type="ECO:0000313" key="2">
    <source>
        <dbReference type="EMBL" id="RAI92423.1"/>
    </source>
</evidence>
<sequence length="55" mass="6029">MYTTKQAATTKTIMITVNGEPIGRELIIDSITYAPITEPDSIQNSHKMGMNTSTI</sequence>
<protein>
    <submittedName>
        <fullName evidence="1">Uncharacterized protein</fullName>
    </submittedName>
</protein>
<gene>
    <name evidence="2" type="ORF">DET54_110131</name>
    <name evidence="1" type="ORF">DET56_101357</name>
</gene>
<proteinExistence type="predicted"/>
<dbReference type="EMBL" id="QGTZ01000001">
    <property type="protein sequence ID" value="PWW45157.1"/>
    <property type="molecule type" value="Genomic_DNA"/>
</dbReference>
<evidence type="ECO:0000313" key="1">
    <source>
        <dbReference type="EMBL" id="PWW45157.1"/>
    </source>
</evidence>
<organism evidence="1 3">
    <name type="scientific">Paenibacillus pabuli</name>
    <dbReference type="NCBI Taxonomy" id="1472"/>
    <lineage>
        <taxon>Bacteria</taxon>
        <taxon>Bacillati</taxon>
        <taxon>Bacillota</taxon>
        <taxon>Bacilli</taxon>
        <taxon>Bacillales</taxon>
        <taxon>Paenibacillaceae</taxon>
        <taxon>Paenibacillus</taxon>
    </lineage>
</organism>
<comment type="caution">
    <text evidence="1">The sequence shown here is derived from an EMBL/GenBank/DDBJ whole genome shotgun (WGS) entry which is preliminary data.</text>
</comment>
<dbReference type="EMBL" id="QLLI01000010">
    <property type="protein sequence ID" value="RAI92423.1"/>
    <property type="molecule type" value="Genomic_DNA"/>
</dbReference>
<keyword evidence="4" id="KW-1185">Reference proteome</keyword>
<dbReference type="Proteomes" id="UP000248827">
    <property type="component" value="Unassembled WGS sequence"/>
</dbReference>